<dbReference type="Gene3D" id="3.30.300.20">
    <property type="match status" value="1"/>
</dbReference>
<name>A0A382MZZ3_9ZZZZ</name>
<proteinExistence type="predicted"/>
<dbReference type="AlphaFoldDB" id="A0A382MZZ3"/>
<sequence>MLGTLNGALEVRQVSLEPKYVSAQVAGINEIIDKIPTLTEIHITYQLCIPANARETVDRALETHQSKCPTAQSLGNSVKISWEAEISEI</sequence>
<dbReference type="EMBL" id="UINC01097130">
    <property type="protein sequence ID" value="SVC54583.1"/>
    <property type="molecule type" value="Genomic_DNA"/>
</dbReference>
<dbReference type="InterPro" id="IPR015946">
    <property type="entry name" value="KH_dom-like_a/b"/>
</dbReference>
<gene>
    <name evidence="1" type="ORF">METZ01_LOCUS307437</name>
</gene>
<organism evidence="1">
    <name type="scientific">marine metagenome</name>
    <dbReference type="NCBI Taxonomy" id="408172"/>
    <lineage>
        <taxon>unclassified sequences</taxon>
        <taxon>metagenomes</taxon>
        <taxon>ecological metagenomes</taxon>
    </lineage>
</organism>
<accession>A0A382MZZ3</accession>
<protein>
    <recommendedName>
        <fullName evidence="2">OsmC family protein</fullName>
    </recommendedName>
</protein>
<reference evidence="1" key="1">
    <citation type="submission" date="2018-05" db="EMBL/GenBank/DDBJ databases">
        <authorList>
            <person name="Lanie J.A."/>
            <person name="Ng W.-L."/>
            <person name="Kazmierczak K.M."/>
            <person name="Andrzejewski T.M."/>
            <person name="Davidsen T.M."/>
            <person name="Wayne K.J."/>
            <person name="Tettelin H."/>
            <person name="Glass J.I."/>
            <person name="Rusch D."/>
            <person name="Podicherti R."/>
            <person name="Tsui H.-C.T."/>
            <person name="Winkler M.E."/>
        </authorList>
    </citation>
    <scope>NUCLEOTIDE SEQUENCE</scope>
</reference>
<dbReference type="SUPFAM" id="SSF82784">
    <property type="entry name" value="OsmC-like"/>
    <property type="match status" value="1"/>
</dbReference>
<evidence type="ECO:0000313" key="1">
    <source>
        <dbReference type="EMBL" id="SVC54583.1"/>
    </source>
</evidence>
<dbReference type="InterPro" id="IPR036102">
    <property type="entry name" value="OsmC/Ohrsf"/>
</dbReference>
<evidence type="ECO:0008006" key="2">
    <source>
        <dbReference type="Google" id="ProtNLM"/>
    </source>
</evidence>